<name>K1W6C6_TRIAC</name>
<dbReference type="EMBL" id="AMBO01000413">
    <property type="protein sequence ID" value="EKC97333.1"/>
    <property type="molecule type" value="Genomic_DNA"/>
</dbReference>
<dbReference type="InParanoid" id="K1W6C6"/>
<gene>
    <name evidence="3" type="ORF">A1Q2_08365</name>
</gene>
<feature type="coiled-coil region" evidence="1">
    <location>
        <begin position="109"/>
        <end position="157"/>
    </location>
</feature>
<feature type="compositionally biased region" description="Low complexity" evidence="2">
    <location>
        <begin position="49"/>
        <end position="68"/>
    </location>
</feature>
<comment type="caution">
    <text evidence="3">The sequence shown here is derived from an EMBL/GenBank/DDBJ whole genome shotgun (WGS) entry which is preliminary data.</text>
</comment>
<feature type="region of interest" description="Disordered" evidence="2">
    <location>
        <begin position="1"/>
        <end position="88"/>
    </location>
</feature>
<sequence>MTISRRRMTSGVKRKQGGEPCSHTLDSPPTKRRLCRAPPSSKSSHYRSRSTSSTSSSTASSSRFSSSRRSARHRASPAYPGHVPYDENSPQWQFVQRLIAEGEELNRSVREGSRRQAELEVRMKEAELEYAQMSASYDRMIASYDRMKQEADRMLDECRQIDTLLLPPVPSFPLSQAPVENTSSSPRHDANYNNRDSVPSSPQPRRRRRVDYRSMWDQTALSQVRPYRTDYRSMFDQTEP</sequence>
<organism evidence="3 4">
    <name type="scientific">Trichosporon asahii var. asahii (strain CBS 8904)</name>
    <name type="common">Yeast</name>
    <dbReference type="NCBI Taxonomy" id="1220162"/>
    <lineage>
        <taxon>Eukaryota</taxon>
        <taxon>Fungi</taxon>
        <taxon>Dikarya</taxon>
        <taxon>Basidiomycota</taxon>
        <taxon>Agaricomycotina</taxon>
        <taxon>Tremellomycetes</taxon>
        <taxon>Trichosporonales</taxon>
        <taxon>Trichosporonaceae</taxon>
        <taxon>Trichosporon</taxon>
    </lineage>
</organism>
<accession>K1W6C6</accession>
<evidence type="ECO:0000256" key="2">
    <source>
        <dbReference type="SAM" id="MobiDB-lite"/>
    </source>
</evidence>
<dbReference type="HOGENOM" id="CLU_1157095_0_0_1"/>
<keyword evidence="4" id="KW-1185">Reference proteome</keyword>
<reference evidence="3 4" key="1">
    <citation type="journal article" date="2012" name="Eukaryot. Cell">
        <title>Genome sequence of the Trichosporon asahii environmental strain CBS 8904.</title>
        <authorList>
            <person name="Yang R.Y."/>
            <person name="Li H.T."/>
            <person name="Zhu H."/>
            <person name="Zhou G.P."/>
            <person name="Wang M."/>
            <person name="Wang L."/>
        </authorList>
    </citation>
    <scope>NUCLEOTIDE SEQUENCE [LARGE SCALE GENOMIC DNA]</scope>
    <source>
        <strain evidence="3 4">CBS 8904</strain>
    </source>
</reference>
<keyword evidence="1" id="KW-0175">Coiled coil</keyword>
<dbReference type="Proteomes" id="UP000006757">
    <property type="component" value="Unassembled WGS sequence"/>
</dbReference>
<evidence type="ECO:0000313" key="4">
    <source>
        <dbReference type="Proteomes" id="UP000006757"/>
    </source>
</evidence>
<proteinExistence type="predicted"/>
<feature type="compositionally biased region" description="Basic residues" evidence="2">
    <location>
        <begin position="1"/>
        <end position="15"/>
    </location>
</feature>
<evidence type="ECO:0000256" key="1">
    <source>
        <dbReference type="SAM" id="Coils"/>
    </source>
</evidence>
<dbReference type="AlphaFoldDB" id="K1W6C6"/>
<feature type="region of interest" description="Disordered" evidence="2">
    <location>
        <begin position="172"/>
        <end position="215"/>
    </location>
</feature>
<protein>
    <submittedName>
        <fullName evidence="3">Uncharacterized protein</fullName>
    </submittedName>
</protein>
<evidence type="ECO:0000313" key="3">
    <source>
        <dbReference type="EMBL" id="EKC97333.1"/>
    </source>
</evidence>